<gene>
    <name evidence="2" type="ORF">NHX12_021442</name>
</gene>
<comment type="caution">
    <text evidence="2">The sequence shown here is derived from an EMBL/GenBank/DDBJ whole genome shotgun (WGS) entry which is preliminary data.</text>
</comment>
<dbReference type="AlphaFoldDB" id="A0A9Q0ISC0"/>
<protein>
    <submittedName>
        <fullName evidence="2">Uncharacterized protein</fullName>
    </submittedName>
</protein>
<feature type="region of interest" description="Disordered" evidence="1">
    <location>
        <begin position="384"/>
        <end position="406"/>
    </location>
</feature>
<keyword evidence="3" id="KW-1185">Reference proteome</keyword>
<evidence type="ECO:0000313" key="3">
    <source>
        <dbReference type="Proteomes" id="UP001148018"/>
    </source>
</evidence>
<organism evidence="2 3">
    <name type="scientific">Muraenolepis orangiensis</name>
    <name type="common">Patagonian moray cod</name>
    <dbReference type="NCBI Taxonomy" id="630683"/>
    <lineage>
        <taxon>Eukaryota</taxon>
        <taxon>Metazoa</taxon>
        <taxon>Chordata</taxon>
        <taxon>Craniata</taxon>
        <taxon>Vertebrata</taxon>
        <taxon>Euteleostomi</taxon>
        <taxon>Actinopterygii</taxon>
        <taxon>Neopterygii</taxon>
        <taxon>Teleostei</taxon>
        <taxon>Neoteleostei</taxon>
        <taxon>Acanthomorphata</taxon>
        <taxon>Zeiogadaria</taxon>
        <taxon>Gadariae</taxon>
        <taxon>Gadiformes</taxon>
        <taxon>Muraenolepidoidei</taxon>
        <taxon>Muraenolepididae</taxon>
        <taxon>Muraenolepis</taxon>
    </lineage>
</organism>
<dbReference type="Proteomes" id="UP001148018">
    <property type="component" value="Unassembled WGS sequence"/>
</dbReference>
<name>A0A9Q0ISC0_9TELE</name>
<evidence type="ECO:0000313" key="2">
    <source>
        <dbReference type="EMBL" id="KAJ3611427.1"/>
    </source>
</evidence>
<proteinExistence type="predicted"/>
<sequence>MELAQISALIPQPEAVYKRTFAKKLPIAITDYQNKPEVSSQHLMPQWIPPTSLPRVLHSLSNLLRRGATVTIPQPEAVYKRTFAKKKLPIAITDYQSKPEVSSQDLMHQWIPPTSLPRVLHSLSNLLRRGATVTLVYKRPLAKKRLRIAITDYQSKAEVSSQDLMHQWIPPTSLPRVLNSLSNLLRRGATVTLVYKRPLAKKRLRIAITDYQSKPEVSSQDLMHQWIPPTSLPRVLHSLSNLLRRGATVTGRRAEDAAVLKDERLQRRTLIPPLPRKYHGHRSGNLHPPGLSKDLSHSHVPPLSLGSCEGYHLSTHPSFLFTSALVPNKRNTAVDYCQLNRPKVSHRTYNPSTIKDIQKVQGSYPDPMAGAPHSFLHRVSELSRMTEEAARQERLRRNSKSRKLEP</sequence>
<evidence type="ECO:0000256" key="1">
    <source>
        <dbReference type="SAM" id="MobiDB-lite"/>
    </source>
</evidence>
<dbReference type="EMBL" id="JANIIK010000037">
    <property type="protein sequence ID" value="KAJ3611427.1"/>
    <property type="molecule type" value="Genomic_DNA"/>
</dbReference>
<dbReference type="OrthoDB" id="9888309at2759"/>
<feature type="region of interest" description="Disordered" evidence="1">
    <location>
        <begin position="274"/>
        <end position="298"/>
    </location>
</feature>
<accession>A0A9Q0ISC0</accession>
<reference evidence="2" key="1">
    <citation type="submission" date="2022-07" db="EMBL/GenBank/DDBJ databases">
        <title>Chromosome-level genome of Muraenolepis orangiensis.</title>
        <authorList>
            <person name="Kim J."/>
        </authorList>
    </citation>
    <scope>NUCLEOTIDE SEQUENCE</scope>
    <source>
        <strain evidence="2">KU_S4_2022</strain>
        <tissue evidence="2">Muscle</tissue>
    </source>
</reference>